<keyword evidence="10" id="KW-1185">Reference proteome</keyword>
<feature type="transmembrane region" description="Helical" evidence="8">
    <location>
        <begin position="36"/>
        <end position="61"/>
    </location>
</feature>
<dbReference type="GO" id="GO:0034975">
    <property type="term" value="P:protein folding in endoplasmic reticulum"/>
    <property type="evidence" value="ECO:0007669"/>
    <property type="project" value="TreeGrafter"/>
</dbReference>
<comment type="subcellular location">
    <subcellularLocation>
        <location evidence="1">Endoplasmic reticulum membrane</location>
        <topology evidence="1">Multi-pass membrane protein</topology>
    </subcellularLocation>
</comment>
<gene>
    <name evidence="9" type="ORF">TSOC_009078</name>
</gene>
<evidence type="ECO:0000256" key="4">
    <source>
        <dbReference type="ARBA" id="ARBA00022692"/>
    </source>
</evidence>
<feature type="transmembrane region" description="Helical" evidence="8">
    <location>
        <begin position="88"/>
        <end position="110"/>
    </location>
</feature>
<organism evidence="9 10">
    <name type="scientific">Tetrabaena socialis</name>
    <dbReference type="NCBI Taxonomy" id="47790"/>
    <lineage>
        <taxon>Eukaryota</taxon>
        <taxon>Viridiplantae</taxon>
        <taxon>Chlorophyta</taxon>
        <taxon>core chlorophytes</taxon>
        <taxon>Chlorophyceae</taxon>
        <taxon>CS clade</taxon>
        <taxon>Chlamydomonadales</taxon>
        <taxon>Tetrabaenaceae</taxon>
        <taxon>Tetrabaena</taxon>
    </lineage>
</organism>
<dbReference type="GO" id="GO:0000045">
    <property type="term" value="P:autophagosome assembly"/>
    <property type="evidence" value="ECO:0007669"/>
    <property type="project" value="TreeGrafter"/>
</dbReference>
<keyword evidence="6 8" id="KW-1133">Transmembrane helix</keyword>
<evidence type="ECO:0000256" key="5">
    <source>
        <dbReference type="ARBA" id="ARBA00022824"/>
    </source>
</evidence>
<dbReference type="GO" id="GO:0072546">
    <property type="term" value="C:EMC complex"/>
    <property type="evidence" value="ECO:0007669"/>
    <property type="project" value="InterPro"/>
</dbReference>
<comment type="similarity">
    <text evidence="2">Belongs to the EMC6 family.</text>
</comment>
<accession>A0A2J7ZWX4</accession>
<evidence type="ECO:0000256" key="6">
    <source>
        <dbReference type="ARBA" id="ARBA00022989"/>
    </source>
</evidence>
<evidence type="ECO:0000313" key="10">
    <source>
        <dbReference type="Proteomes" id="UP000236333"/>
    </source>
</evidence>
<evidence type="ECO:0000256" key="3">
    <source>
        <dbReference type="ARBA" id="ARBA00020827"/>
    </source>
</evidence>
<dbReference type="InterPro" id="IPR029008">
    <property type="entry name" value="EMC6-like"/>
</dbReference>
<comment type="caution">
    <text evidence="9">The sequence shown here is derived from an EMBL/GenBank/DDBJ whole genome shotgun (WGS) entry which is preliminary data.</text>
</comment>
<dbReference type="PANTHER" id="PTHR20994">
    <property type="entry name" value="ER MEMBRANE PROTEIN COMPLEX SUBUNIT 6"/>
    <property type="match status" value="1"/>
</dbReference>
<dbReference type="Pfam" id="PF07019">
    <property type="entry name" value="EMC6"/>
    <property type="match status" value="1"/>
</dbReference>
<evidence type="ECO:0000256" key="2">
    <source>
        <dbReference type="ARBA" id="ARBA00009436"/>
    </source>
</evidence>
<evidence type="ECO:0000313" key="9">
    <source>
        <dbReference type="EMBL" id="PNH04752.1"/>
    </source>
</evidence>
<evidence type="ECO:0000256" key="8">
    <source>
        <dbReference type="SAM" id="Phobius"/>
    </source>
</evidence>
<protein>
    <recommendedName>
        <fullName evidence="3">ER membrane protein complex subunit 6</fullName>
    </recommendedName>
</protein>
<dbReference type="InterPro" id="IPR008504">
    <property type="entry name" value="Emc6"/>
</dbReference>
<dbReference type="Proteomes" id="UP000236333">
    <property type="component" value="Unassembled WGS sequence"/>
</dbReference>
<dbReference type="EMBL" id="PGGS01000363">
    <property type="protein sequence ID" value="PNH04752.1"/>
    <property type="molecule type" value="Genomic_DNA"/>
</dbReference>
<dbReference type="OrthoDB" id="16510at2759"/>
<keyword evidence="7 8" id="KW-0472">Membrane</keyword>
<dbReference type="AlphaFoldDB" id="A0A2J7ZWX4"/>
<reference evidence="9 10" key="1">
    <citation type="journal article" date="2017" name="Mol. Biol. Evol.">
        <title>The 4-celled Tetrabaena socialis nuclear genome reveals the essential components for genetic control of cell number at the origin of multicellularity in the volvocine lineage.</title>
        <authorList>
            <person name="Featherston J."/>
            <person name="Arakaki Y."/>
            <person name="Hanschen E.R."/>
            <person name="Ferris P.J."/>
            <person name="Michod R.E."/>
            <person name="Olson B.J.S.C."/>
            <person name="Nozaki H."/>
            <person name="Durand P.M."/>
        </authorList>
    </citation>
    <scope>NUCLEOTIDE SEQUENCE [LARGE SCALE GENOMIC DNA]</scope>
    <source>
        <strain evidence="9 10">NIES-571</strain>
    </source>
</reference>
<keyword evidence="5" id="KW-0256">Endoplasmic reticulum</keyword>
<name>A0A2J7ZWX4_9CHLO</name>
<dbReference type="PANTHER" id="PTHR20994:SF0">
    <property type="entry name" value="ER MEMBRANE PROTEIN COMPLEX SUBUNIT 6"/>
    <property type="match status" value="1"/>
</dbReference>
<proteinExistence type="inferred from homology"/>
<evidence type="ECO:0000256" key="7">
    <source>
        <dbReference type="ARBA" id="ARBA00023136"/>
    </source>
</evidence>
<evidence type="ECO:0000256" key="1">
    <source>
        <dbReference type="ARBA" id="ARBA00004477"/>
    </source>
</evidence>
<sequence>MAPKKQTAKKGPTFEELVNPVAYKGNCHALGFLRNFVAVLAGIVVGICGVVGWHGFIYHFLAQMACVPAMVLKGCTNPTSYFVSTKTLLFFGVFSSTTLLSYVLFWMIFYNICHVF</sequence>
<keyword evidence="4 8" id="KW-0812">Transmembrane</keyword>